<dbReference type="Proteomes" id="UP000825598">
    <property type="component" value="Chromosome"/>
</dbReference>
<name>A0ACD1FI89_MYCFR</name>
<sequence>MDSDDTDAGIRDELQRVLDIVEVVNANPGHHAEPNSDLTADETRFPDIWAATVARRGVVYAAENIEAACLLMFNGDWSVPQYALLRAAYESAGAATWLLQPDDIDTRLARLLWQHRESWRYSSKAYDGTPLDHDGEERQRWADDAAARLGIDLRAGRSGGFENLIEEIDDLLGQPESLLTAWRLCSGVSHGKTWALNEVTTELDSVEIYEHGRISQRVPDRGLFLTDLSVARRAVQQAWGWYRIRTTARPHSMSMRLELRDRDGNVVPEG</sequence>
<reference evidence="1" key="1">
    <citation type="submission" date="2021-07" db="EMBL/GenBank/DDBJ databases">
        <title>Complete Genome Sequences of Mycobacterium farcinogenes Isolated from Clinical Specimens from Patients in Thailand.</title>
        <authorList>
            <person name="Sodsai P."/>
        </authorList>
    </citation>
    <scope>NUCLEOTIDE SEQUENCE</scope>
    <source>
        <strain evidence="1">BKK/CU-MFGFA-001</strain>
    </source>
</reference>
<evidence type="ECO:0000313" key="1">
    <source>
        <dbReference type="EMBL" id="QZH66741.1"/>
    </source>
</evidence>
<dbReference type="EMBL" id="CP081673">
    <property type="protein sequence ID" value="QZH66741.1"/>
    <property type="molecule type" value="Genomic_DNA"/>
</dbReference>
<gene>
    <name evidence="1" type="ORF">K6L26_03345</name>
</gene>
<organism evidence="1 2">
    <name type="scientific">Mycolicibacterium farcinogenes</name>
    <name type="common">Mycobacterium farcinogenes</name>
    <dbReference type="NCBI Taxonomy" id="1802"/>
    <lineage>
        <taxon>Bacteria</taxon>
        <taxon>Bacillati</taxon>
        <taxon>Actinomycetota</taxon>
        <taxon>Actinomycetes</taxon>
        <taxon>Mycobacteriales</taxon>
        <taxon>Mycobacteriaceae</taxon>
        <taxon>Mycolicibacterium</taxon>
    </lineage>
</organism>
<keyword evidence="2" id="KW-1185">Reference proteome</keyword>
<accession>A0ACD1FI89</accession>
<proteinExistence type="predicted"/>
<evidence type="ECO:0000313" key="2">
    <source>
        <dbReference type="Proteomes" id="UP000825598"/>
    </source>
</evidence>
<protein>
    <submittedName>
        <fullName evidence="1">Uncharacterized protein</fullName>
    </submittedName>
</protein>